<keyword evidence="4 8" id="KW-0812">Transmembrane</keyword>
<proteinExistence type="inferred from homology"/>
<protein>
    <submittedName>
        <fullName evidence="9">Putative oxidoreductase</fullName>
    </submittedName>
</protein>
<evidence type="ECO:0000256" key="6">
    <source>
        <dbReference type="ARBA" id="ARBA00023136"/>
    </source>
</evidence>
<dbReference type="GO" id="GO:0005886">
    <property type="term" value="C:plasma membrane"/>
    <property type="evidence" value="ECO:0007669"/>
    <property type="project" value="UniProtKB-SubCell"/>
</dbReference>
<evidence type="ECO:0000256" key="7">
    <source>
        <dbReference type="SAM" id="MobiDB-lite"/>
    </source>
</evidence>
<keyword evidence="10" id="KW-1185">Reference proteome</keyword>
<evidence type="ECO:0000313" key="9">
    <source>
        <dbReference type="EMBL" id="MBB3727005.1"/>
    </source>
</evidence>
<gene>
    <name evidence="9" type="ORF">FHR33_002865</name>
</gene>
<sequence>MRRTLHDLATLAARIGVGGIFFANGWHKLEVGLTATGTQFATQGAPAPGAWAAVTMLTELIGGALLVAGLFTAPLGLVLFAETLAVFFVARPLNPIDTNLIVVLGAAAVLLAVTGAGRVSVDHMVVIRRREAEAADEFAADHEADNVIASLRDPDAPHQPGPLHGDDMRGSAAPETGPPVPDSRGAGETEVGPGEDTAPHHLPRTVTDELPGDTLVAGKKTASAARSGRDRTGRKPADPAE</sequence>
<dbReference type="Pfam" id="PF07681">
    <property type="entry name" value="DoxX"/>
    <property type="match status" value="1"/>
</dbReference>
<comment type="similarity">
    <text evidence="2">Belongs to the DoxX family.</text>
</comment>
<evidence type="ECO:0000256" key="4">
    <source>
        <dbReference type="ARBA" id="ARBA00022692"/>
    </source>
</evidence>
<feature type="compositionally biased region" description="Basic and acidic residues" evidence="7">
    <location>
        <begin position="227"/>
        <end position="241"/>
    </location>
</feature>
<evidence type="ECO:0000256" key="8">
    <source>
        <dbReference type="SAM" id="Phobius"/>
    </source>
</evidence>
<dbReference type="EMBL" id="JACIBV010000001">
    <property type="protein sequence ID" value="MBB3727005.1"/>
    <property type="molecule type" value="Genomic_DNA"/>
</dbReference>
<evidence type="ECO:0000256" key="5">
    <source>
        <dbReference type="ARBA" id="ARBA00022989"/>
    </source>
</evidence>
<dbReference type="GeneID" id="95389333"/>
<dbReference type="InterPro" id="IPR032808">
    <property type="entry name" value="DoxX"/>
</dbReference>
<dbReference type="AlphaFoldDB" id="A0A7W5V8L9"/>
<feature type="transmembrane region" description="Helical" evidence="8">
    <location>
        <begin position="100"/>
        <end position="121"/>
    </location>
</feature>
<feature type="region of interest" description="Disordered" evidence="7">
    <location>
        <begin position="151"/>
        <end position="241"/>
    </location>
</feature>
<evidence type="ECO:0000256" key="1">
    <source>
        <dbReference type="ARBA" id="ARBA00004651"/>
    </source>
</evidence>
<dbReference type="RefSeq" id="WP_183646997.1">
    <property type="nucleotide sequence ID" value="NZ_JACIBV010000001.1"/>
</dbReference>
<keyword evidence="5 8" id="KW-1133">Transmembrane helix</keyword>
<comment type="subcellular location">
    <subcellularLocation>
        <location evidence="1">Cell membrane</location>
        <topology evidence="1">Multi-pass membrane protein</topology>
    </subcellularLocation>
</comment>
<dbReference type="PANTHER" id="PTHR33452:SF1">
    <property type="entry name" value="INNER MEMBRANE PROTEIN YPHA-RELATED"/>
    <property type="match status" value="1"/>
</dbReference>
<evidence type="ECO:0000256" key="2">
    <source>
        <dbReference type="ARBA" id="ARBA00006679"/>
    </source>
</evidence>
<dbReference type="Proteomes" id="UP000579945">
    <property type="component" value="Unassembled WGS sequence"/>
</dbReference>
<dbReference type="InterPro" id="IPR051907">
    <property type="entry name" value="DoxX-like_oxidoreductase"/>
</dbReference>
<comment type="caution">
    <text evidence="9">The sequence shown here is derived from an EMBL/GenBank/DDBJ whole genome shotgun (WGS) entry which is preliminary data.</text>
</comment>
<keyword evidence="6 8" id="KW-0472">Membrane</keyword>
<evidence type="ECO:0000256" key="3">
    <source>
        <dbReference type="ARBA" id="ARBA00022475"/>
    </source>
</evidence>
<reference evidence="9 10" key="1">
    <citation type="submission" date="2020-08" db="EMBL/GenBank/DDBJ databases">
        <title>Sequencing the genomes of 1000 actinobacteria strains.</title>
        <authorList>
            <person name="Klenk H.-P."/>
        </authorList>
    </citation>
    <scope>NUCLEOTIDE SEQUENCE [LARGE SCALE GENOMIC DNA]</scope>
    <source>
        <strain evidence="9 10">DSM 44320</strain>
    </source>
</reference>
<keyword evidence="3" id="KW-1003">Cell membrane</keyword>
<evidence type="ECO:0000313" key="10">
    <source>
        <dbReference type="Proteomes" id="UP000579945"/>
    </source>
</evidence>
<accession>A0A7W5V8L9</accession>
<organism evidence="9 10">
    <name type="scientific">Nonomuraea dietziae</name>
    <dbReference type="NCBI Taxonomy" id="65515"/>
    <lineage>
        <taxon>Bacteria</taxon>
        <taxon>Bacillati</taxon>
        <taxon>Actinomycetota</taxon>
        <taxon>Actinomycetes</taxon>
        <taxon>Streptosporangiales</taxon>
        <taxon>Streptosporangiaceae</taxon>
        <taxon>Nonomuraea</taxon>
    </lineage>
</organism>
<feature type="transmembrane region" description="Helical" evidence="8">
    <location>
        <begin position="65"/>
        <end position="88"/>
    </location>
</feature>
<name>A0A7W5V8L9_9ACTN</name>
<dbReference type="PANTHER" id="PTHR33452">
    <property type="entry name" value="OXIDOREDUCTASE CATD-RELATED"/>
    <property type="match status" value="1"/>
</dbReference>